<dbReference type="RefSeq" id="WP_188374715.1">
    <property type="nucleotide sequence ID" value="NZ_BMDQ01000003.1"/>
</dbReference>
<evidence type="ECO:0000256" key="3">
    <source>
        <dbReference type="ARBA" id="ARBA00023082"/>
    </source>
</evidence>
<feature type="domain" description="RNA polymerase sigma-70 region 2" evidence="6">
    <location>
        <begin position="27"/>
        <end position="94"/>
    </location>
</feature>
<dbReference type="InterPro" id="IPR039425">
    <property type="entry name" value="RNA_pol_sigma-70-like"/>
</dbReference>
<dbReference type="Gene3D" id="1.10.10.10">
    <property type="entry name" value="Winged helix-like DNA-binding domain superfamily/Winged helix DNA-binding domain"/>
    <property type="match status" value="1"/>
</dbReference>
<sequence>MPTKQNQSDAFLIQRLQSGDKNALTFLVKKWHKLFCEKAYWLVKDKDIAKDIAQESWLVIMDKINNLKNPEQFKYWAYRIVVNKSTDWLRLQSRQRKKTVKLIIDIKSDDDNYSENQQLKSAMSKAIKDLPHNQKVVIQLFYLQEFSLKQIGKMLDISVGTAKSRLFYAREKLKIILKTRNYEN</sequence>
<dbReference type="InterPro" id="IPR014284">
    <property type="entry name" value="RNA_pol_sigma-70_dom"/>
</dbReference>
<dbReference type="SUPFAM" id="SSF88946">
    <property type="entry name" value="Sigma2 domain of RNA polymerase sigma factors"/>
    <property type="match status" value="1"/>
</dbReference>
<keyword evidence="2" id="KW-0805">Transcription regulation</keyword>
<evidence type="ECO:0000313" key="9">
    <source>
        <dbReference type="Proteomes" id="UP000624701"/>
    </source>
</evidence>
<dbReference type="InterPro" id="IPR036388">
    <property type="entry name" value="WH-like_DNA-bd_sf"/>
</dbReference>
<gene>
    <name evidence="8" type="primary">rpoE</name>
    <name evidence="8" type="ORF">GCM10011444_20970</name>
</gene>
<dbReference type="InterPro" id="IPR013324">
    <property type="entry name" value="RNA_pol_sigma_r3/r4-like"/>
</dbReference>
<keyword evidence="9" id="KW-1185">Reference proteome</keyword>
<evidence type="ECO:0000256" key="1">
    <source>
        <dbReference type="ARBA" id="ARBA00010641"/>
    </source>
</evidence>
<dbReference type="InterPro" id="IPR013325">
    <property type="entry name" value="RNA_pol_sigma_r2"/>
</dbReference>
<dbReference type="InterPro" id="IPR007627">
    <property type="entry name" value="RNA_pol_sigma70_r2"/>
</dbReference>
<dbReference type="CDD" id="cd06171">
    <property type="entry name" value="Sigma70_r4"/>
    <property type="match status" value="1"/>
</dbReference>
<evidence type="ECO:0000256" key="5">
    <source>
        <dbReference type="ARBA" id="ARBA00023163"/>
    </source>
</evidence>
<reference evidence="9" key="1">
    <citation type="journal article" date="2019" name="Int. J. Syst. Evol. Microbiol.">
        <title>The Global Catalogue of Microorganisms (GCM) 10K type strain sequencing project: providing services to taxonomists for standard genome sequencing and annotation.</title>
        <authorList>
            <consortium name="The Broad Institute Genomics Platform"/>
            <consortium name="The Broad Institute Genome Sequencing Center for Infectious Disease"/>
            <person name="Wu L."/>
            <person name="Ma J."/>
        </authorList>
    </citation>
    <scope>NUCLEOTIDE SEQUENCE [LARGE SCALE GENOMIC DNA]</scope>
    <source>
        <strain evidence="9">CCM 8681</strain>
    </source>
</reference>
<proteinExistence type="inferred from homology"/>
<dbReference type="Pfam" id="PF04545">
    <property type="entry name" value="Sigma70_r4"/>
    <property type="match status" value="1"/>
</dbReference>
<evidence type="ECO:0000313" key="8">
    <source>
        <dbReference type="EMBL" id="GGI57788.1"/>
    </source>
</evidence>
<keyword evidence="5" id="KW-0804">Transcription</keyword>
<accession>A0ABQ2C3T1</accession>
<dbReference type="NCBIfam" id="TIGR02937">
    <property type="entry name" value="sigma70-ECF"/>
    <property type="match status" value="1"/>
</dbReference>
<comment type="caution">
    <text evidence="8">The sequence shown here is derived from an EMBL/GenBank/DDBJ whole genome shotgun (WGS) entry which is preliminary data.</text>
</comment>
<dbReference type="Proteomes" id="UP000624701">
    <property type="component" value="Unassembled WGS sequence"/>
</dbReference>
<dbReference type="Gene3D" id="1.10.1740.10">
    <property type="match status" value="1"/>
</dbReference>
<feature type="domain" description="RNA polymerase sigma-70 region 4" evidence="7">
    <location>
        <begin position="126"/>
        <end position="174"/>
    </location>
</feature>
<protein>
    <submittedName>
        <fullName evidence="8">RNA polymerase sigma factor</fullName>
    </submittedName>
</protein>
<evidence type="ECO:0000256" key="2">
    <source>
        <dbReference type="ARBA" id="ARBA00023015"/>
    </source>
</evidence>
<organism evidence="8 9">
    <name type="scientific">Winogradskyella haliclonae</name>
    <dbReference type="NCBI Taxonomy" id="2048558"/>
    <lineage>
        <taxon>Bacteria</taxon>
        <taxon>Pseudomonadati</taxon>
        <taxon>Bacteroidota</taxon>
        <taxon>Flavobacteriia</taxon>
        <taxon>Flavobacteriales</taxon>
        <taxon>Flavobacteriaceae</taxon>
        <taxon>Winogradskyella</taxon>
    </lineage>
</organism>
<dbReference type="PANTHER" id="PTHR43133">
    <property type="entry name" value="RNA POLYMERASE ECF-TYPE SIGMA FACTO"/>
    <property type="match status" value="1"/>
</dbReference>
<comment type="similarity">
    <text evidence="1">Belongs to the sigma-70 factor family. ECF subfamily.</text>
</comment>
<evidence type="ECO:0000256" key="4">
    <source>
        <dbReference type="ARBA" id="ARBA00023125"/>
    </source>
</evidence>
<dbReference type="Pfam" id="PF04542">
    <property type="entry name" value="Sigma70_r2"/>
    <property type="match status" value="1"/>
</dbReference>
<keyword evidence="3" id="KW-0731">Sigma factor</keyword>
<dbReference type="SUPFAM" id="SSF88659">
    <property type="entry name" value="Sigma3 and sigma4 domains of RNA polymerase sigma factors"/>
    <property type="match status" value="1"/>
</dbReference>
<name>A0ABQ2C3T1_9FLAO</name>
<dbReference type="PANTHER" id="PTHR43133:SF8">
    <property type="entry name" value="RNA POLYMERASE SIGMA FACTOR HI_1459-RELATED"/>
    <property type="match status" value="1"/>
</dbReference>
<evidence type="ECO:0000259" key="6">
    <source>
        <dbReference type="Pfam" id="PF04542"/>
    </source>
</evidence>
<evidence type="ECO:0000259" key="7">
    <source>
        <dbReference type="Pfam" id="PF04545"/>
    </source>
</evidence>
<keyword evidence="4" id="KW-0238">DNA-binding</keyword>
<dbReference type="InterPro" id="IPR007630">
    <property type="entry name" value="RNA_pol_sigma70_r4"/>
</dbReference>
<dbReference type="EMBL" id="BMDQ01000003">
    <property type="protein sequence ID" value="GGI57788.1"/>
    <property type="molecule type" value="Genomic_DNA"/>
</dbReference>